<reference evidence="1" key="1">
    <citation type="journal article" date="2015" name="Nature">
        <title>Complex archaea that bridge the gap between prokaryotes and eukaryotes.</title>
        <authorList>
            <person name="Spang A."/>
            <person name="Saw J.H."/>
            <person name="Jorgensen S.L."/>
            <person name="Zaremba-Niedzwiedzka K."/>
            <person name="Martijn J."/>
            <person name="Lind A.E."/>
            <person name="van Eijk R."/>
            <person name="Schleper C."/>
            <person name="Guy L."/>
            <person name="Ettema T.J."/>
        </authorList>
    </citation>
    <scope>NUCLEOTIDE SEQUENCE</scope>
</reference>
<name>A0A0F9VJ47_9ZZZZ</name>
<dbReference type="SUPFAM" id="SSF56731">
    <property type="entry name" value="DNA primase core"/>
    <property type="match status" value="1"/>
</dbReference>
<dbReference type="AlphaFoldDB" id="A0A0F9VJ47"/>
<protein>
    <recommendedName>
        <fullName evidence="2">Toprim domain-containing protein</fullName>
    </recommendedName>
</protein>
<evidence type="ECO:0008006" key="2">
    <source>
        <dbReference type="Google" id="ProtNLM"/>
    </source>
</evidence>
<gene>
    <name evidence="1" type="ORF">LCGC14_0400030</name>
</gene>
<evidence type="ECO:0000313" key="1">
    <source>
        <dbReference type="EMBL" id="KKN73551.1"/>
    </source>
</evidence>
<proteinExistence type="predicted"/>
<sequence length="376" mass="42679">MALNEKLYRQLLRVFGSGVNIAKEGESLGLSVSVDPFTGTKRFNVIDGGEDYKVCCPFCGDTRYRLEISHMWQIREKETGYQLGLSVVRCYNDGCDLNVDAPIERRRWCHDRLQNMLKPYIARAHNLQIRAPVRGAELKEMTLPEKRQPLVELPDHHPAMRYLVGRGFNPQELAQEFELYYCVQDPHPFVSERIIIPIRISKKLVGWQARMIREPIDEDDAPKYYTAAGTAKNRVLYNYDRAKETPFGIVVEGVSDVWRVGGAGVAVLGSSISQTQFMLMTNAWGDSGIGLMLDPDFIEKPRKHPERPTAYEKIRTTLGAKTAFSWGMLEIVLPGGFDPGKCPRDWLWKYISKVAELSDYRYPILGTGTANADRGV</sequence>
<dbReference type="EMBL" id="LAZR01000342">
    <property type="protein sequence ID" value="KKN73551.1"/>
    <property type="molecule type" value="Genomic_DNA"/>
</dbReference>
<accession>A0A0F9VJ47</accession>
<comment type="caution">
    <text evidence="1">The sequence shown here is derived from an EMBL/GenBank/DDBJ whole genome shotgun (WGS) entry which is preliminary data.</text>
</comment>
<organism evidence="1">
    <name type="scientific">marine sediment metagenome</name>
    <dbReference type="NCBI Taxonomy" id="412755"/>
    <lineage>
        <taxon>unclassified sequences</taxon>
        <taxon>metagenomes</taxon>
        <taxon>ecological metagenomes</taxon>
    </lineage>
</organism>